<dbReference type="InterPro" id="IPR036402">
    <property type="entry name" value="EF-Ts_dimer_sf"/>
</dbReference>
<dbReference type="Proteomes" id="UP000265566">
    <property type="component" value="Chromosome 6"/>
</dbReference>
<keyword evidence="1" id="KW-0648">Protein biosynthesis</keyword>
<dbReference type="SUPFAM" id="SSF54713">
    <property type="entry name" value="Elongation factor Ts (EF-Ts), dimerisation domain"/>
    <property type="match status" value="1"/>
</dbReference>
<keyword evidence="1" id="KW-0251">Elongation factor</keyword>
<gene>
    <name evidence="1" type="ORF">MtrunA17_Chr6g0477841</name>
</gene>
<sequence>MVKQTIATIGENTKVKRFVRFNLGEALEKKSQDFAAVVAAQTAIKNGNDSSERGACCCCRIQGD</sequence>
<name>A0A396HG32_MEDTR</name>
<proteinExistence type="predicted"/>
<dbReference type="Gramene" id="rna36840">
    <property type="protein sequence ID" value="RHN52196.1"/>
    <property type="gene ID" value="gene36840"/>
</dbReference>
<reference evidence="2" key="1">
    <citation type="journal article" date="2018" name="Nat. Plants">
        <title>Whole-genome landscape of Medicago truncatula symbiotic genes.</title>
        <authorList>
            <person name="Pecrix Y."/>
            <person name="Staton S.E."/>
            <person name="Sallet E."/>
            <person name="Lelandais-Briere C."/>
            <person name="Moreau S."/>
            <person name="Carrere S."/>
            <person name="Blein T."/>
            <person name="Jardinaud M.F."/>
            <person name="Latrasse D."/>
            <person name="Zouine M."/>
            <person name="Zahm M."/>
            <person name="Kreplak J."/>
            <person name="Mayjonade B."/>
            <person name="Satge C."/>
            <person name="Perez M."/>
            <person name="Cauet S."/>
            <person name="Marande W."/>
            <person name="Chantry-Darmon C."/>
            <person name="Lopez-Roques C."/>
            <person name="Bouchez O."/>
            <person name="Berard A."/>
            <person name="Debelle F."/>
            <person name="Munos S."/>
            <person name="Bendahmane A."/>
            <person name="Berges H."/>
            <person name="Niebel A."/>
            <person name="Buitink J."/>
            <person name="Frugier F."/>
            <person name="Benhamed M."/>
            <person name="Crespi M."/>
            <person name="Gouzy J."/>
            <person name="Gamas P."/>
        </authorList>
    </citation>
    <scope>NUCLEOTIDE SEQUENCE [LARGE SCALE GENOMIC DNA]</scope>
    <source>
        <strain evidence="2">cv. Jemalong A17</strain>
    </source>
</reference>
<dbReference type="Gene3D" id="3.30.479.20">
    <property type="entry name" value="Elongation factor Ts, dimerisation domain"/>
    <property type="match status" value="1"/>
</dbReference>
<dbReference type="GO" id="GO:0003746">
    <property type="term" value="F:translation elongation factor activity"/>
    <property type="evidence" value="ECO:0007669"/>
    <property type="project" value="UniProtKB-KW"/>
</dbReference>
<dbReference type="AlphaFoldDB" id="A0A396HG32"/>
<evidence type="ECO:0000313" key="2">
    <source>
        <dbReference type="Proteomes" id="UP000265566"/>
    </source>
</evidence>
<evidence type="ECO:0000313" key="1">
    <source>
        <dbReference type="EMBL" id="RHN52196.1"/>
    </source>
</evidence>
<dbReference type="EMBL" id="PSQE01000006">
    <property type="protein sequence ID" value="RHN52196.1"/>
    <property type="molecule type" value="Genomic_DNA"/>
</dbReference>
<comment type="caution">
    <text evidence="1">The sequence shown here is derived from an EMBL/GenBank/DDBJ whole genome shotgun (WGS) entry which is preliminary data.</text>
</comment>
<organism evidence="1 2">
    <name type="scientific">Medicago truncatula</name>
    <name type="common">Barrel medic</name>
    <name type="synonym">Medicago tribuloides</name>
    <dbReference type="NCBI Taxonomy" id="3880"/>
    <lineage>
        <taxon>Eukaryota</taxon>
        <taxon>Viridiplantae</taxon>
        <taxon>Streptophyta</taxon>
        <taxon>Embryophyta</taxon>
        <taxon>Tracheophyta</taxon>
        <taxon>Spermatophyta</taxon>
        <taxon>Magnoliopsida</taxon>
        <taxon>eudicotyledons</taxon>
        <taxon>Gunneridae</taxon>
        <taxon>Pentapetalae</taxon>
        <taxon>rosids</taxon>
        <taxon>fabids</taxon>
        <taxon>Fabales</taxon>
        <taxon>Fabaceae</taxon>
        <taxon>Papilionoideae</taxon>
        <taxon>50 kb inversion clade</taxon>
        <taxon>NPAAA clade</taxon>
        <taxon>Hologalegina</taxon>
        <taxon>IRL clade</taxon>
        <taxon>Trifolieae</taxon>
        <taxon>Medicago</taxon>
    </lineage>
</organism>
<protein>
    <submittedName>
        <fullName evidence="1">Putative translation elongation factor EFTs/EF1B</fullName>
    </submittedName>
</protein>
<accession>A0A396HG32</accession>